<feature type="compositionally biased region" description="Acidic residues" evidence="1">
    <location>
        <begin position="341"/>
        <end position="354"/>
    </location>
</feature>
<dbReference type="OrthoDB" id="21557at2759"/>
<feature type="compositionally biased region" description="Low complexity" evidence="1">
    <location>
        <begin position="405"/>
        <end position="417"/>
    </location>
</feature>
<evidence type="ECO:0000313" key="3">
    <source>
        <dbReference type="Proteomes" id="UP000566819"/>
    </source>
</evidence>
<accession>A0A8H4REN3</accession>
<gene>
    <name evidence="2" type="ORF">G7Y89_g9439</name>
</gene>
<dbReference type="AlphaFoldDB" id="A0A8H4REN3"/>
<protein>
    <recommendedName>
        <fullName evidence="4">SAGA-associated factor 11</fullName>
    </recommendedName>
</protein>
<dbReference type="Proteomes" id="UP000566819">
    <property type="component" value="Unassembled WGS sequence"/>
</dbReference>
<evidence type="ECO:0008006" key="4">
    <source>
        <dbReference type="Google" id="ProtNLM"/>
    </source>
</evidence>
<comment type="caution">
    <text evidence="2">The sequence shown here is derived from an EMBL/GenBank/DDBJ whole genome shotgun (WGS) entry which is preliminary data.</text>
</comment>
<evidence type="ECO:0000313" key="2">
    <source>
        <dbReference type="EMBL" id="KAF4628714.1"/>
    </source>
</evidence>
<evidence type="ECO:0000256" key="1">
    <source>
        <dbReference type="SAM" id="MobiDB-lite"/>
    </source>
</evidence>
<keyword evidence="3" id="KW-1185">Reference proteome</keyword>
<organism evidence="2 3">
    <name type="scientific">Cudoniella acicularis</name>
    <dbReference type="NCBI Taxonomy" id="354080"/>
    <lineage>
        <taxon>Eukaryota</taxon>
        <taxon>Fungi</taxon>
        <taxon>Dikarya</taxon>
        <taxon>Ascomycota</taxon>
        <taxon>Pezizomycotina</taxon>
        <taxon>Leotiomycetes</taxon>
        <taxon>Helotiales</taxon>
        <taxon>Tricladiaceae</taxon>
        <taxon>Cudoniella</taxon>
    </lineage>
</organism>
<proteinExistence type="predicted"/>
<name>A0A8H4REN3_9HELO</name>
<sequence length="479" mass="50729">MAANDSFPQTGIIVPGNDQPLDNMGVLAHAILDDIVYNIIHDIVLNTHREEKMAKGSSAAILVEDKAAQTAPPLDDSNPAPEPPHKVEIDSAIYDDGKVYLIGNPLKTTPEMLCPKCHLPRLLFPTDGVGSRKPEPGVEYCKKRPFIEKPYHDIYGQTFQMEGPGRGKKKKDMVNPLLQTAKEGTPSGSQDSPNPSPPPGEGPPKPISFPHAKCHNCNTFLPIKRMNNHMIKCIGGGGRDSSRAALLKIQNGNGNGSQNGSTPPGSRNGTPAPPGVQNPKGKSSPNKREVGDDFDSDTSPQKKKKVIKKTAATKLKAPKMAKSASQMSSSNLSFEQKAPATDDEDDDGGDDDNASEYGTVVVEPKKKVIKPPVIKKPNQGSITNGGKREKKWIYGKGGVKPTDPPDTSSSPITPPIKLKLKPGSASTNGESRPSGAKSIPMKGGETKLVTGVSTSNGKLTAAASLRAGSESSQTLSSPN</sequence>
<feature type="region of interest" description="Disordered" evidence="1">
    <location>
        <begin position="250"/>
        <end position="453"/>
    </location>
</feature>
<feature type="region of interest" description="Disordered" evidence="1">
    <location>
        <begin position="180"/>
        <end position="208"/>
    </location>
</feature>
<feature type="compositionally biased region" description="Low complexity" evidence="1">
    <location>
        <begin position="250"/>
        <end position="261"/>
    </location>
</feature>
<dbReference type="EMBL" id="JAAMPI010000772">
    <property type="protein sequence ID" value="KAF4628714.1"/>
    <property type="molecule type" value="Genomic_DNA"/>
</dbReference>
<reference evidence="2 3" key="1">
    <citation type="submission" date="2020-03" db="EMBL/GenBank/DDBJ databases">
        <title>Draft Genome Sequence of Cudoniella acicularis.</title>
        <authorList>
            <person name="Buettner E."/>
            <person name="Kellner H."/>
        </authorList>
    </citation>
    <scope>NUCLEOTIDE SEQUENCE [LARGE SCALE GENOMIC DNA]</scope>
    <source>
        <strain evidence="2 3">DSM 108380</strain>
    </source>
</reference>
<feature type="compositionally biased region" description="Low complexity" evidence="1">
    <location>
        <begin position="309"/>
        <end position="330"/>
    </location>
</feature>
<feature type="compositionally biased region" description="Pro residues" evidence="1">
    <location>
        <begin position="194"/>
        <end position="207"/>
    </location>
</feature>